<name>A0ABR5P8Y1_9LACO</name>
<gene>
    <name evidence="2" type="ORF">FC88_GL001913</name>
</gene>
<evidence type="ECO:0000313" key="2">
    <source>
        <dbReference type="EMBL" id="KRK96858.1"/>
    </source>
</evidence>
<reference evidence="2 3" key="1">
    <citation type="journal article" date="2015" name="Genome Announc.">
        <title>Expanding the biotechnology potential of lactobacilli through comparative genomics of 213 strains and associated genera.</title>
        <authorList>
            <person name="Sun Z."/>
            <person name="Harris H.M."/>
            <person name="McCann A."/>
            <person name="Guo C."/>
            <person name="Argimon S."/>
            <person name="Zhang W."/>
            <person name="Yang X."/>
            <person name="Jeffery I.B."/>
            <person name="Cooney J.C."/>
            <person name="Kagawa T.F."/>
            <person name="Liu W."/>
            <person name="Song Y."/>
            <person name="Salvetti E."/>
            <person name="Wrobel A."/>
            <person name="Rasinkangas P."/>
            <person name="Parkhill J."/>
            <person name="Rea M.C."/>
            <person name="O'Sullivan O."/>
            <person name="Ritari J."/>
            <person name="Douillard F.P."/>
            <person name="Paul Ross R."/>
            <person name="Yang R."/>
            <person name="Briner A.E."/>
            <person name="Felis G.E."/>
            <person name="de Vos W.M."/>
            <person name="Barrangou R."/>
            <person name="Klaenhammer T.R."/>
            <person name="Caufield P.W."/>
            <person name="Cui Y."/>
            <person name="Zhang H."/>
            <person name="O'Toole P.W."/>
        </authorList>
    </citation>
    <scope>NUCLEOTIDE SEQUENCE [LARGE SCALE GENOMIC DNA]</scope>
    <source>
        <strain evidence="2 3">JCM 17355</strain>
    </source>
</reference>
<protein>
    <submittedName>
        <fullName evidence="2">Uncharacterized protein</fullName>
    </submittedName>
</protein>
<organism evidence="2 3">
    <name type="scientific">Companilactobacillus futsaii JCM 17355</name>
    <dbReference type="NCBI Taxonomy" id="1423818"/>
    <lineage>
        <taxon>Bacteria</taxon>
        <taxon>Bacillati</taxon>
        <taxon>Bacillota</taxon>
        <taxon>Bacilli</taxon>
        <taxon>Lactobacillales</taxon>
        <taxon>Lactobacillaceae</taxon>
        <taxon>Companilactobacillus</taxon>
    </lineage>
</organism>
<accession>A0ABR5P8Y1</accession>
<keyword evidence="1" id="KW-0812">Transmembrane</keyword>
<evidence type="ECO:0000256" key="1">
    <source>
        <dbReference type="SAM" id="Phobius"/>
    </source>
</evidence>
<dbReference type="Proteomes" id="UP000051379">
    <property type="component" value="Unassembled WGS sequence"/>
</dbReference>
<keyword evidence="1" id="KW-0472">Membrane</keyword>
<sequence>MRISFNWEELIMITFGKKLSYRPLLVSLFAGLVAGFTIFIIFNNWISCLIGLGIFIVFFFIYYLNSVTVLFQYWEADQNDLRYSDLTNSKHRIFVMFFPFKNKLTAIDKKDIATIKVIGYFNNDSIPLAVPYTLYLGVLTPSLLMAKNPLALKITTTSGQNYTLDFSRDYAYNKKLTIQKLDQVIRNFDDGKIKIENQSNLNLR</sequence>
<feature type="transmembrane region" description="Helical" evidence="1">
    <location>
        <begin position="49"/>
        <end position="74"/>
    </location>
</feature>
<evidence type="ECO:0000313" key="3">
    <source>
        <dbReference type="Proteomes" id="UP000051379"/>
    </source>
</evidence>
<comment type="caution">
    <text evidence="2">The sequence shown here is derived from an EMBL/GenBank/DDBJ whole genome shotgun (WGS) entry which is preliminary data.</text>
</comment>
<keyword evidence="1" id="KW-1133">Transmembrane helix</keyword>
<proteinExistence type="predicted"/>
<dbReference type="EMBL" id="AZDO01000030">
    <property type="protein sequence ID" value="KRK96858.1"/>
    <property type="molecule type" value="Genomic_DNA"/>
</dbReference>
<keyword evidence="3" id="KW-1185">Reference proteome</keyword>
<feature type="transmembrane region" description="Helical" evidence="1">
    <location>
        <begin position="21"/>
        <end position="43"/>
    </location>
</feature>